<dbReference type="Pfam" id="PF18885">
    <property type="entry name" value="DUF5648"/>
    <property type="match status" value="1"/>
</dbReference>
<name>A0AAD6ZTQ2_9AGAR</name>
<feature type="domain" description="DUF5648" evidence="2">
    <location>
        <begin position="41"/>
        <end position="177"/>
    </location>
</feature>
<feature type="signal peptide" evidence="1">
    <location>
        <begin position="1"/>
        <end position="19"/>
    </location>
</feature>
<protein>
    <recommendedName>
        <fullName evidence="2">DUF5648 domain-containing protein</fullName>
    </recommendedName>
</protein>
<evidence type="ECO:0000256" key="1">
    <source>
        <dbReference type="SAM" id="SignalP"/>
    </source>
</evidence>
<evidence type="ECO:0000259" key="2">
    <source>
        <dbReference type="Pfam" id="PF18885"/>
    </source>
</evidence>
<dbReference type="AlphaFoldDB" id="A0AAD6ZTQ2"/>
<feature type="chain" id="PRO_5041917007" description="DUF5648 domain-containing protein" evidence="1">
    <location>
        <begin position="20"/>
        <end position="186"/>
    </location>
</feature>
<keyword evidence="1" id="KW-0732">Signal</keyword>
<proteinExistence type="predicted"/>
<dbReference type="EMBL" id="JARIHO010000028">
    <property type="protein sequence ID" value="KAJ7339199.1"/>
    <property type="molecule type" value="Genomic_DNA"/>
</dbReference>
<accession>A0AAD6ZTQ2</accession>
<evidence type="ECO:0000313" key="4">
    <source>
        <dbReference type="Proteomes" id="UP001218218"/>
    </source>
</evidence>
<keyword evidence="4" id="KW-1185">Reference proteome</keyword>
<reference evidence="3" key="1">
    <citation type="submission" date="2023-03" db="EMBL/GenBank/DDBJ databases">
        <title>Massive genome expansion in bonnet fungi (Mycena s.s.) driven by repeated elements and novel gene families across ecological guilds.</title>
        <authorList>
            <consortium name="Lawrence Berkeley National Laboratory"/>
            <person name="Harder C.B."/>
            <person name="Miyauchi S."/>
            <person name="Viragh M."/>
            <person name="Kuo A."/>
            <person name="Thoen E."/>
            <person name="Andreopoulos B."/>
            <person name="Lu D."/>
            <person name="Skrede I."/>
            <person name="Drula E."/>
            <person name="Henrissat B."/>
            <person name="Morin E."/>
            <person name="Kohler A."/>
            <person name="Barry K."/>
            <person name="LaButti K."/>
            <person name="Morin E."/>
            <person name="Salamov A."/>
            <person name="Lipzen A."/>
            <person name="Mereny Z."/>
            <person name="Hegedus B."/>
            <person name="Baldrian P."/>
            <person name="Stursova M."/>
            <person name="Weitz H."/>
            <person name="Taylor A."/>
            <person name="Grigoriev I.V."/>
            <person name="Nagy L.G."/>
            <person name="Martin F."/>
            <person name="Kauserud H."/>
        </authorList>
    </citation>
    <scope>NUCLEOTIDE SEQUENCE</scope>
    <source>
        <strain evidence="3">CBHHK002</strain>
    </source>
</reference>
<dbReference type="InterPro" id="IPR043708">
    <property type="entry name" value="DUF5648"/>
</dbReference>
<comment type="caution">
    <text evidence="3">The sequence shown here is derived from an EMBL/GenBank/DDBJ whole genome shotgun (WGS) entry which is preliminary data.</text>
</comment>
<sequence length="186" mass="20625">MKSILPTILLAATVSLTTARNIDKPSTRSTATCGDPGVALPFYRGFKSTTVDHFYTTKVDLVDNSVLAGYALQGVAALVFMTQEESTVPFYRLWKASATDNFYTTSTTERDNAIQNGYVLWTPDPQTYIYPTQICGSVPFYRLYNSAQQDNFYTTSESERLGFITQGHTDIEIAGYMLPVASTQCD</sequence>
<gene>
    <name evidence="3" type="ORF">DFH08DRAFT_964234</name>
</gene>
<dbReference type="Proteomes" id="UP001218218">
    <property type="component" value="Unassembled WGS sequence"/>
</dbReference>
<evidence type="ECO:0000313" key="3">
    <source>
        <dbReference type="EMBL" id="KAJ7339199.1"/>
    </source>
</evidence>
<organism evidence="3 4">
    <name type="scientific">Mycena albidolilacea</name>
    <dbReference type="NCBI Taxonomy" id="1033008"/>
    <lineage>
        <taxon>Eukaryota</taxon>
        <taxon>Fungi</taxon>
        <taxon>Dikarya</taxon>
        <taxon>Basidiomycota</taxon>
        <taxon>Agaricomycotina</taxon>
        <taxon>Agaricomycetes</taxon>
        <taxon>Agaricomycetidae</taxon>
        <taxon>Agaricales</taxon>
        <taxon>Marasmiineae</taxon>
        <taxon>Mycenaceae</taxon>
        <taxon>Mycena</taxon>
    </lineage>
</organism>